<dbReference type="RefSeq" id="XP_030387481.1">
    <property type="nucleotide sequence ID" value="XM_030531621.1"/>
</dbReference>
<name>A0A6J2UGA1_DROLE</name>
<reference evidence="4" key="1">
    <citation type="submission" date="2025-08" db="UniProtKB">
        <authorList>
            <consortium name="RefSeq"/>
        </authorList>
    </citation>
    <scope>IDENTIFICATION</scope>
    <source>
        <strain evidence="4">11010-0011.00</strain>
        <tissue evidence="4">Whole body</tissue>
    </source>
</reference>
<dbReference type="OrthoDB" id="7947612at2759"/>
<protein>
    <submittedName>
        <fullName evidence="4">General odorant-binding protein 57c</fullName>
    </submittedName>
</protein>
<dbReference type="CTD" id="37311"/>
<accession>A0A6J2UGA1</accession>
<dbReference type="InterPro" id="IPR036728">
    <property type="entry name" value="PBP_GOBP_sf"/>
</dbReference>
<dbReference type="PANTHER" id="PTHR11857">
    <property type="entry name" value="ODORANT BINDING PROTEIN-RELATED"/>
    <property type="match status" value="1"/>
</dbReference>
<sequence length="144" mass="16465">MLKSALLFALLPAFFATVQCFPDIENSTVLDSCLESNHVTREELEFLSNQTSSEEDMDELDMKYKCFIHCMLNDLGLLDDKGFLNASKIEDFEEMGDSNRVVLYDCKRVHDVADLDKCVYAFNIAQCLYDNIDMDSDEADEDTE</sequence>
<dbReference type="PANTHER" id="PTHR11857:SF48">
    <property type="entry name" value="GENERAL ODORANT-BINDING PROTEIN 57C-RELATED"/>
    <property type="match status" value="1"/>
</dbReference>
<keyword evidence="3" id="KW-1185">Reference proteome</keyword>
<dbReference type="CDD" id="cd23992">
    <property type="entry name" value="PBP_GOBP"/>
    <property type="match status" value="1"/>
</dbReference>
<gene>
    <name evidence="4" type="primary">LOC115634074</name>
</gene>
<dbReference type="GeneID" id="115634074"/>
<evidence type="ECO:0000313" key="4">
    <source>
        <dbReference type="RefSeq" id="XP_030387481.1"/>
    </source>
</evidence>
<dbReference type="InterPro" id="IPR006170">
    <property type="entry name" value="PBP/GOBP"/>
</dbReference>
<feature type="signal peptide" evidence="2">
    <location>
        <begin position="1"/>
        <end position="20"/>
    </location>
</feature>
<dbReference type="Pfam" id="PF01395">
    <property type="entry name" value="PBP_GOBP"/>
    <property type="match status" value="1"/>
</dbReference>
<organism evidence="3 4">
    <name type="scientific">Drosophila lebanonensis</name>
    <name type="common">Fruit fly</name>
    <name type="synonym">Scaptodrosophila lebanonensis</name>
    <dbReference type="NCBI Taxonomy" id="7225"/>
    <lineage>
        <taxon>Eukaryota</taxon>
        <taxon>Metazoa</taxon>
        <taxon>Ecdysozoa</taxon>
        <taxon>Arthropoda</taxon>
        <taxon>Hexapoda</taxon>
        <taxon>Insecta</taxon>
        <taxon>Pterygota</taxon>
        <taxon>Neoptera</taxon>
        <taxon>Endopterygota</taxon>
        <taxon>Diptera</taxon>
        <taxon>Brachycera</taxon>
        <taxon>Muscomorpha</taxon>
        <taxon>Ephydroidea</taxon>
        <taxon>Drosophilidae</taxon>
        <taxon>Scaptodrosophila</taxon>
    </lineage>
</organism>
<dbReference type="SMART" id="SM00708">
    <property type="entry name" value="PhBP"/>
    <property type="match status" value="1"/>
</dbReference>
<dbReference type="Gene3D" id="1.10.238.20">
    <property type="entry name" value="Pheromone/general odorant binding protein domain"/>
    <property type="match status" value="1"/>
</dbReference>
<evidence type="ECO:0000256" key="2">
    <source>
        <dbReference type="SAM" id="SignalP"/>
    </source>
</evidence>
<dbReference type="AlphaFoldDB" id="A0A6J2UGA1"/>
<keyword evidence="1 2" id="KW-0732">Signal</keyword>
<feature type="chain" id="PRO_5026953589" evidence="2">
    <location>
        <begin position="21"/>
        <end position="144"/>
    </location>
</feature>
<evidence type="ECO:0000256" key="1">
    <source>
        <dbReference type="ARBA" id="ARBA00022729"/>
    </source>
</evidence>
<dbReference type="GO" id="GO:0007608">
    <property type="term" value="P:sensory perception of smell"/>
    <property type="evidence" value="ECO:0007669"/>
    <property type="project" value="TreeGrafter"/>
</dbReference>
<proteinExistence type="predicted"/>
<dbReference type="SUPFAM" id="SSF47565">
    <property type="entry name" value="Insect pheromone/odorant-binding proteins"/>
    <property type="match status" value="1"/>
</dbReference>
<evidence type="ECO:0000313" key="3">
    <source>
        <dbReference type="Proteomes" id="UP000504634"/>
    </source>
</evidence>
<dbReference type="GO" id="GO:0005615">
    <property type="term" value="C:extracellular space"/>
    <property type="evidence" value="ECO:0007669"/>
    <property type="project" value="TreeGrafter"/>
</dbReference>
<dbReference type="GO" id="GO:0005549">
    <property type="term" value="F:odorant binding"/>
    <property type="evidence" value="ECO:0007669"/>
    <property type="project" value="InterPro"/>
</dbReference>
<dbReference type="Proteomes" id="UP000504634">
    <property type="component" value="Unplaced"/>
</dbReference>